<keyword evidence="3" id="KW-1185">Reference proteome</keyword>
<organism evidence="2 3">
    <name type="scientific">Halorientalis persicus</name>
    <dbReference type="NCBI Taxonomy" id="1367881"/>
    <lineage>
        <taxon>Archaea</taxon>
        <taxon>Methanobacteriati</taxon>
        <taxon>Methanobacteriota</taxon>
        <taxon>Stenosarchaea group</taxon>
        <taxon>Halobacteria</taxon>
        <taxon>Halobacteriales</taxon>
        <taxon>Haloarculaceae</taxon>
        <taxon>Halorientalis</taxon>
    </lineage>
</organism>
<dbReference type="OrthoDB" id="279633at2157"/>
<gene>
    <name evidence="2" type="ORF">SAMN05216388_11051</name>
</gene>
<evidence type="ECO:0000313" key="3">
    <source>
        <dbReference type="Proteomes" id="UP000198775"/>
    </source>
</evidence>
<evidence type="ECO:0000256" key="1">
    <source>
        <dbReference type="SAM" id="MobiDB-lite"/>
    </source>
</evidence>
<feature type="region of interest" description="Disordered" evidence="1">
    <location>
        <begin position="1"/>
        <end position="83"/>
    </location>
</feature>
<protein>
    <submittedName>
        <fullName evidence="2">Uncharacterized protein</fullName>
    </submittedName>
</protein>
<evidence type="ECO:0000313" key="2">
    <source>
        <dbReference type="EMBL" id="SEP34074.1"/>
    </source>
</evidence>
<dbReference type="EMBL" id="FOCX01000105">
    <property type="protein sequence ID" value="SEP34074.1"/>
    <property type="molecule type" value="Genomic_DNA"/>
</dbReference>
<feature type="compositionally biased region" description="Basic and acidic residues" evidence="1">
    <location>
        <begin position="33"/>
        <end position="46"/>
    </location>
</feature>
<dbReference type="RefSeq" id="WP_170845573.1">
    <property type="nucleotide sequence ID" value="NZ_FOCX01000105.1"/>
</dbReference>
<dbReference type="Proteomes" id="UP000198775">
    <property type="component" value="Unassembled WGS sequence"/>
</dbReference>
<sequence length="474" mass="52751">PPENPPSVHNCDCSHISVENDARDAETDEPESADTHPAAHPERVGLHADFGPADGGGSASTEQGEGDATPSDERGDESSPSVRLMECERDALEGLLELGIEDIDRAAKIARQGGDVHTSIFEALTRDQERQWKVAALLDRGDVRHALRLATCGQQSVQLQCGCCESEDNYLPVTCDSRLCPDCQDRKVGQNIEKYENRVKGMDNPVMLTLTEKNFRDPVAGRRQVMEDLAAFRRRTIPFEGTTTRETDDGETVEKSWCWWRGADVDDVDPDLEQWKVKLQEQGHHDLVRRLQSEYVNYEYEDITGTHVGRNIPLDELTNGGIYGIDIKQQGPLQFHVHAHVLVDMAYVPQAAISAVWEDITGDACVVDVRSIYDRAERQDAAEALAETVGYAVKPPEFEELEEELEFVKAAKGCPTVHPFGDLHGLGSPDGPGLICADCERMPQEWMYLGTVEERRDTVGKSWETDRGMDPPEE</sequence>
<reference evidence="3" key="1">
    <citation type="submission" date="2016-10" db="EMBL/GenBank/DDBJ databases">
        <authorList>
            <person name="Varghese N."/>
            <person name="Submissions S."/>
        </authorList>
    </citation>
    <scope>NUCLEOTIDE SEQUENCE [LARGE SCALE GENOMIC DNA]</scope>
    <source>
        <strain evidence="3">IBRC-M 10043</strain>
    </source>
</reference>
<accession>A0A1H8X2E2</accession>
<proteinExistence type="predicted"/>
<dbReference type="AlphaFoldDB" id="A0A1H8X2E2"/>
<feature type="non-terminal residue" evidence="2">
    <location>
        <position position="1"/>
    </location>
</feature>
<name>A0A1H8X2E2_9EURY</name>